<feature type="region of interest" description="Disordered" evidence="6">
    <location>
        <begin position="183"/>
        <end position="214"/>
    </location>
</feature>
<name>A0A198A3Q1_9BACL</name>
<protein>
    <recommendedName>
        <fullName evidence="5">Large ribosomal subunit protein bL25</fullName>
    </recommendedName>
    <alternativeName>
        <fullName evidence="5">General stress protein CTC</fullName>
    </alternativeName>
</protein>
<evidence type="ECO:0000259" key="8">
    <source>
        <dbReference type="Pfam" id="PF14693"/>
    </source>
</evidence>
<dbReference type="Pfam" id="PF01386">
    <property type="entry name" value="Ribosomal_L25p"/>
    <property type="match status" value="1"/>
</dbReference>
<keyword evidence="4 5" id="KW-0687">Ribonucleoprotein</keyword>
<dbReference type="InterPro" id="IPR020056">
    <property type="entry name" value="Rbsml_bL25/Gln-tRNA_synth_N"/>
</dbReference>
<evidence type="ECO:0000313" key="10">
    <source>
        <dbReference type="Proteomes" id="UP000078454"/>
    </source>
</evidence>
<dbReference type="InterPro" id="IPR020057">
    <property type="entry name" value="Ribosomal_bL25_b-dom"/>
</dbReference>
<organism evidence="9 10">
    <name type="scientific">Paenibacillus oryzisoli</name>
    <dbReference type="NCBI Taxonomy" id="1850517"/>
    <lineage>
        <taxon>Bacteria</taxon>
        <taxon>Bacillati</taxon>
        <taxon>Bacillota</taxon>
        <taxon>Bacilli</taxon>
        <taxon>Bacillales</taxon>
        <taxon>Paenibacillaceae</taxon>
        <taxon>Paenibacillus</taxon>
    </lineage>
</organism>
<evidence type="ECO:0000256" key="5">
    <source>
        <dbReference type="HAMAP-Rule" id="MF_01334"/>
    </source>
</evidence>
<dbReference type="Proteomes" id="UP000078454">
    <property type="component" value="Unassembled WGS sequence"/>
</dbReference>
<dbReference type="PANTHER" id="PTHR33284:SF1">
    <property type="entry name" value="RIBOSOMAL PROTEIN L25_GLN-TRNA SYNTHETASE, ANTI-CODON-BINDING DOMAIN-CONTAINING PROTEIN"/>
    <property type="match status" value="1"/>
</dbReference>
<proteinExistence type="inferred from homology"/>
<dbReference type="GO" id="GO:0003735">
    <property type="term" value="F:structural constituent of ribosome"/>
    <property type="evidence" value="ECO:0007669"/>
    <property type="project" value="InterPro"/>
</dbReference>
<keyword evidence="3 5" id="KW-0689">Ribosomal protein</keyword>
<dbReference type="Gene3D" id="2.170.120.20">
    <property type="entry name" value="Ribosomal protein L25, beta domain"/>
    <property type="match status" value="1"/>
</dbReference>
<dbReference type="EMBL" id="LYPB01000081">
    <property type="protein sequence ID" value="OAS15666.1"/>
    <property type="molecule type" value="Genomic_DNA"/>
</dbReference>
<dbReference type="SUPFAM" id="SSF50715">
    <property type="entry name" value="Ribosomal protein L25-like"/>
    <property type="match status" value="1"/>
</dbReference>
<dbReference type="GO" id="GO:0022625">
    <property type="term" value="C:cytosolic large ribosomal subunit"/>
    <property type="evidence" value="ECO:0007669"/>
    <property type="project" value="TreeGrafter"/>
</dbReference>
<keyword evidence="2 5" id="KW-0694">RNA-binding</keyword>
<dbReference type="Gene3D" id="2.40.240.10">
    <property type="entry name" value="Ribosomal Protein L25, Chain P"/>
    <property type="match status" value="1"/>
</dbReference>
<evidence type="ECO:0000256" key="1">
    <source>
        <dbReference type="ARBA" id="ARBA00022730"/>
    </source>
</evidence>
<feature type="compositionally biased region" description="Polar residues" evidence="6">
    <location>
        <begin position="202"/>
        <end position="214"/>
    </location>
</feature>
<dbReference type="InterPro" id="IPR011035">
    <property type="entry name" value="Ribosomal_bL25/Gln-tRNA_synth"/>
</dbReference>
<evidence type="ECO:0000313" key="9">
    <source>
        <dbReference type="EMBL" id="OAS15666.1"/>
    </source>
</evidence>
<keyword evidence="10" id="KW-1185">Reference proteome</keyword>
<dbReference type="RefSeq" id="WP_068667942.1">
    <property type="nucleotide sequence ID" value="NZ_LYPB01000081.1"/>
</dbReference>
<reference evidence="9 10" key="1">
    <citation type="submission" date="2016-05" db="EMBL/GenBank/DDBJ databases">
        <title>Paenibacillus sp. 1ZS3-15 nov., isolated from the rhizosphere soil.</title>
        <authorList>
            <person name="Zhang X.X."/>
            <person name="Zhang J."/>
        </authorList>
    </citation>
    <scope>NUCLEOTIDE SEQUENCE [LARGE SCALE GENOMIC DNA]</scope>
    <source>
        <strain evidence="9 10">1ZS3-15</strain>
    </source>
</reference>
<dbReference type="GO" id="GO:0006412">
    <property type="term" value="P:translation"/>
    <property type="evidence" value="ECO:0007669"/>
    <property type="project" value="UniProtKB-UniRule"/>
</dbReference>
<evidence type="ECO:0000256" key="2">
    <source>
        <dbReference type="ARBA" id="ARBA00022884"/>
    </source>
</evidence>
<gene>
    <name evidence="5" type="primary">rplY</name>
    <name evidence="5" type="synonym">ctc</name>
    <name evidence="9" type="ORF">A8708_03530</name>
</gene>
<feature type="domain" description="Large ribosomal subunit protein bL25 beta" evidence="8">
    <location>
        <begin position="101"/>
        <end position="182"/>
    </location>
</feature>
<feature type="domain" description="Large ribosomal subunit protein bL25 L25" evidence="7">
    <location>
        <begin position="5"/>
        <end position="92"/>
    </location>
</feature>
<comment type="subunit">
    <text evidence="5">Part of the 50S ribosomal subunit; part of the 5S rRNA/L5/L18/L25 subcomplex. Contacts the 5S rRNA. Binds to the 5S rRNA independently of L5 and L18.</text>
</comment>
<dbReference type="InterPro" id="IPR029751">
    <property type="entry name" value="Ribosomal_L25_dom"/>
</dbReference>
<evidence type="ECO:0000259" key="7">
    <source>
        <dbReference type="Pfam" id="PF01386"/>
    </source>
</evidence>
<dbReference type="InterPro" id="IPR020930">
    <property type="entry name" value="Ribosomal_uL5_bac-type"/>
</dbReference>
<dbReference type="InterPro" id="IPR037121">
    <property type="entry name" value="Ribosomal_bL25_C"/>
</dbReference>
<evidence type="ECO:0000256" key="4">
    <source>
        <dbReference type="ARBA" id="ARBA00023274"/>
    </source>
</evidence>
<dbReference type="GO" id="GO:0008097">
    <property type="term" value="F:5S rRNA binding"/>
    <property type="evidence" value="ECO:0007669"/>
    <property type="project" value="InterPro"/>
</dbReference>
<dbReference type="OrthoDB" id="9790002at2"/>
<comment type="function">
    <text evidence="5">This is one of the proteins that binds to the 5S RNA in the ribosome where it forms part of the central protuberance.</text>
</comment>
<evidence type="ECO:0000256" key="6">
    <source>
        <dbReference type="SAM" id="MobiDB-lite"/>
    </source>
</evidence>
<dbReference type="HAMAP" id="MF_01334">
    <property type="entry name" value="Ribosomal_bL25_CTC"/>
    <property type="match status" value="1"/>
</dbReference>
<accession>A0A198A3Q1</accession>
<dbReference type="STRING" id="1850517.A8708_03530"/>
<dbReference type="CDD" id="cd00495">
    <property type="entry name" value="Ribosomal_L25_TL5_CTC"/>
    <property type="match status" value="1"/>
</dbReference>
<dbReference type="AlphaFoldDB" id="A0A198A3Q1"/>
<comment type="similarity">
    <text evidence="5">Belongs to the bacterial ribosomal protein bL25 family. CTC subfamily.</text>
</comment>
<keyword evidence="1 5" id="KW-0699">rRNA-binding</keyword>
<evidence type="ECO:0000256" key="3">
    <source>
        <dbReference type="ARBA" id="ARBA00022980"/>
    </source>
</evidence>
<sequence length="214" mass="23262">MAVSLQAEVRKDATKSEIKQLRSQGKIPAVMYGKQMAPTVLSVDLKELQVVLRQNPHAIIDLTISGGKGRQPVMINEIQRNPLNRQLTHIDFHQINMDEPIKTLVALEFIGEAAGVTEGGILQIQMHNIEIRCMPSQVPPSIQVEVSSLGLGDNLHVSQIMVPAGIEIKSDPNDIVVTILVPQKETETPQAANNEERVGEAETSNEAATAGQPS</sequence>
<dbReference type="InterPro" id="IPR001021">
    <property type="entry name" value="Ribosomal_bL25_long"/>
</dbReference>
<dbReference type="PANTHER" id="PTHR33284">
    <property type="entry name" value="RIBOSOMAL PROTEIN L25/GLN-TRNA SYNTHETASE, ANTI-CODON-BINDING DOMAIN-CONTAINING PROTEIN"/>
    <property type="match status" value="1"/>
</dbReference>
<dbReference type="NCBIfam" id="TIGR00731">
    <property type="entry name" value="bL25_bact_ctc"/>
    <property type="match status" value="1"/>
</dbReference>
<comment type="caution">
    <text evidence="9">The sequence shown here is derived from an EMBL/GenBank/DDBJ whole genome shotgun (WGS) entry which is preliminary data.</text>
</comment>
<dbReference type="Pfam" id="PF14693">
    <property type="entry name" value="Ribosomal_TL5_C"/>
    <property type="match status" value="1"/>
</dbReference>